<comment type="caution">
    <text evidence="1">The sequence shown here is derived from an EMBL/GenBank/DDBJ whole genome shotgun (WGS) entry which is preliminary data.</text>
</comment>
<proteinExistence type="predicted"/>
<keyword evidence="2" id="KW-1185">Reference proteome</keyword>
<evidence type="ECO:0000313" key="2">
    <source>
        <dbReference type="Proteomes" id="UP000254266"/>
    </source>
</evidence>
<organism evidence="1 2">
    <name type="scientific">endosymbiont of Galathealinum brachiosum</name>
    <dbReference type="NCBI Taxonomy" id="2200906"/>
    <lineage>
        <taxon>Bacteria</taxon>
        <taxon>Pseudomonadati</taxon>
        <taxon>Pseudomonadota</taxon>
        <taxon>Gammaproteobacteria</taxon>
        <taxon>sulfur-oxidizing symbionts</taxon>
    </lineage>
</organism>
<protein>
    <recommendedName>
        <fullName evidence="3">DUF3108 domain-containing protein</fullName>
    </recommendedName>
</protein>
<dbReference type="Proteomes" id="UP000254266">
    <property type="component" value="Unassembled WGS sequence"/>
</dbReference>
<evidence type="ECO:0008006" key="3">
    <source>
        <dbReference type="Google" id="ProtNLM"/>
    </source>
</evidence>
<accession>A0A370D8S5</accession>
<name>A0A370D8S5_9GAMM</name>
<reference evidence="1 2" key="1">
    <citation type="journal article" date="2018" name="ISME J.">
        <title>Endosymbiont genomes yield clues of tubeworm success.</title>
        <authorList>
            <person name="Li Y."/>
            <person name="Liles M.R."/>
            <person name="Halanych K.M."/>
        </authorList>
    </citation>
    <scope>NUCLEOTIDE SEQUENCE [LARGE SCALE GENOMIC DNA]</scope>
    <source>
        <strain evidence="1">A1464</strain>
    </source>
</reference>
<evidence type="ECO:0000313" key="1">
    <source>
        <dbReference type="EMBL" id="RDH81301.1"/>
    </source>
</evidence>
<sequence>MDKQPTHQLNLDKSAIVYLLLLSALLSLFTSKAIAENSPVKSDTYLTETLEETSFILPPNHQSLYSMEKYGSHVGEMKNKLHYKDGTINYTSSAEAKGLASLFIKAEPKETSILNWPENKQSSLPQQLSFSYIQGKKHKKNQQIMFEHVETGETQITGSYKFKPYSLQSTQTVWGRQLLPLLMSSDLQLDPHTTSNSFYITDKGHLQKYTYTLVTSEDIKFKNKIQPVLKFKLSREGSRRMSYVWLSRDHYYLPLKIEQYKDGDLNVRMLMTHLNLD</sequence>
<dbReference type="EMBL" id="QFXC01000013">
    <property type="protein sequence ID" value="RDH81301.1"/>
    <property type="molecule type" value="Genomic_DNA"/>
</dbReference>
<dbReference type="InterPro" id="IPR021457">
    <property type="entry name" value="DUF3108"/>
</dbReference>
<dbReference type="AlphaFoldDB" id="A0A370D8S5"/>
<gene>
    <name evidence="1" type="ORF">DIZ80_14460</name>
</gene>
<dbReference type="Pfam" id="PF11306">
    <property type="entry name" value="DUF3108"/>
    <property type="match status" value="1"/>
</dbReference>